<dbReference type="CDD" id="cd03129">
    <property type="entry name" value="GAT1_Peptidase_E_like"/>
    <property type="match status" value="1"/>
</dbReference>
<organism evidence="1 2">
    <name type="scientific">Microbacterium elymi</name>
    <dbReference type="NCBI Taxonomy" id="2909587"/>
    <lineage>
        <taxon>Bacteria</taxon>
        <taxon>Bacillati</taxon>
        <taxon>Actinomycetota</taxon>
        <taxon>Actinomycetes</taxon>
        <taxon>Micrococcales</taxon>
        <taxon>Microbacteriaceae</taxon>
        <taxon>Microbacterium</taxon>
    </lineage>
</organism>
<reference evidence="1" key="1">
    <citation type="submission" date="2022-01" db="EMBL/GenBank/DDBJ databases">
        <title>Microbacterium eymi and Microbacterium rhizovicinus sp. nov., isolated from the rhizospheric soil of Elymus tsukushiensis, a plant native to the Dokdo Islands, Republic of Korea.</title>
        <authorList>
            <person name="Hwang Y.J."/>
        </authorList>
    </citation>
    <scope>NUCLEOTIDE SEQUENCE</scope>
    <source>
        <strain evidence="1">KUDC0405</strain>
    </source>
</reference>
<dbReference type="InterPro" id="IPR029062">
    <property type="entry name" value="Class_I_gatase-like"/>
</dbReference>
<keyword evidence="2" id="KW-1185">Reference proteome</keyword>
<accession>A0ABY5NKT1</accession>
<dbReference type="SUPFAM" id="SSF52317">
    <property type="entry name" value="Class I glutamine amidotransferase-like"/>
    <property type="match status" value="1"/>
</dbReference>
<gene>
    <name evidence="1" type="ORF">L2X98_20740</name>
</gene>
<evidence type="ECO:0000313" key="2">
    <source>
        <dbReference type="Proteomes" id="UP001054811"/>
    </source>
</evidence>
<proteinExistence type="predicted"/>
<dbReference type="Proteomes" id="UP001054811">
    <property type="component" value="Chromosome"/>
</dbReference>
<sequence length="239" mass="24039">MSVHLVGGGWQDQPDGVAYAPFVAEATARALEAGRDIPRVAVVAVRHGDGEDHAARLIAAAVPAGAIDPVVTAVAETGRVPEAAFDGVDGIIIGGGLTPAYRDVLEPCFDRIRAAVLAGVPYLGFSAGSAIAATHALVGGWRIGGVEIAPEDVAEDLEEVTVVPGIGLIDISVEVHVAQWGALSRLVAAIEAGLIESGVGIDENTVLIAGDGALRVAGAGSVWTAAGSPQGVVVRTLGR</sequence>
<dbReference type="RefSeq" id="WP_259612297.1">
    <property type="nucleotide sequence ID" value="NZ_CP091139.2"/>
</dbReference>
<evidence type="ECO:0000313" key="1">
    <source>
        <dbReference type="EMBL" id="UUT35681.1"/>
    </source>
</evidence>
<name>A0ABY5NKT1_9MICO</name>
<protein>
    <submittedName>
        <fullName evidence="1">Peptidase S51</fullName>
    </submittedName>
</protein>
<dbReference type="EMBL" id="CP091139">
    <property type="protein sequence ID" value="UUT35681.1"/>
    <property type="molecule type" value="Genomic_DNA"/>
</dbReference>
<dbReference type="Gene3D" id="3.40.50.880">
    <property type="match status" value="1"/>
</dbReference>